<feature type="chain" id="PRO_5045752651" description="Protein kinase domain-containing protein" evidence="1">
    <location>
        <begin position="19"/>
        <end position="259"/>
    </location>
</feature>
<name>A0ABR3VY35_9PEZI</name>
<protein>
    <recommendedName>
        <fullName evidence="2">Protein kinase domain-containing protein</fullName>
    </recommendedName>
</protein>
<keyword evidence="1" id="KW-0732">Signal</keyword>
<dbReference type="Proteomes" id="UP001586593">
    <property type="component" value="Unassembled WGS sequence"/>
</dbReference>
<evidence type="ECO:0000313" key="3">
    <source>
        <dbReference type="EMBL" id="KAL1848161.1"/>
    </source>
</evidence>
<dbReference type="Pfam" id="PF06293">
    <property type="entry name" value="Kdo"/>
    <property type="match status" value="1"/>
</dbReference>
<evidence type="ECO:0000313" key="4">
    <source>
        <dbReference type="Proteomes" id="UP001586593"/>
    </source>
</evidence>
<dbReference type="SUPFAM" id="SSF56112">
    <property type="entry name" value="Protein kinase-like (PK-like)"/>
    <property type="match status" value="1"/>
</dbReference>
<dbReference type="InterPro" id="IPR011009">
    <property type="entry name" value="Kinase-like_dom_sf"/>
</dbReference>
<dbReference type="EMBL" id="JAZHXJ010000936">
    <property type="protein sequence ID" value="KAL1848161.1"/>
    <property type="molecule type" value="Genomic_DNA"/>
</dbReference>
<dbReference type="InterPro" id="IPR046925">
    <property type="entry name" value="WD-like_fungi"/>
</dbReference>
<gene>
    <name evidence="3" type="ORF">VTK73DRAFT_10176</name>
</gene>
<evidence type="ECO:0000259" key="2">
    <source>
        <dbReference type="PROSITE" id="PS50011"/>
    </source>
</evidence>
<keyword evidence="4" id="KW-1185">Reference proteome</keyword>
<accession>A0ABR3VY35</accession>
<proteinExistence type="predicted"/>
<feature type="signal peptide" evidence="1">
    <location>
        <begin position="1"/>
        <end position="18"/>
    </location>
</feature>
<dbReference type="Pfam" id="PF20493">
    <property type="entry name" value="WD-like_fungi"/>
    <property type="match status" value="1"/>
</dbReference>
<dbReference type="PROSITE" id="PS50011">
    <property type="entry name" value="PROTEIN_KINASE_DOM"/>
    <property type="match status" value="1"/>
</dbReference>
<evidence type="ECO:0000256" key="1">
    <source>
        <dbReference type="SAM" id="SignalP"/>
    </source>
</evidence>
<feature type="domain" description="Protein kinase" evidence="2">
    <location>
        <begin position="28"/>
        <end position="259"/>
    </location>
</feature>
<dbReference type="Gene3D" id="1.10.510.10">
    <property type="entry name" value="Transferase(Phosphotransferase) domain 1"/>
    <property type="match status" value="1"/>
</dbReference>
<reference evidence="3 4" key="1">
    <citation type="journal article" date="2024" name="Commun. Biol.">
        <title>Comparative genomic analysis of thermophilic fungi reveals convergent evolutionary adaptations and gene losses.</title>
        <authorList>
            <person name="Steindorff A.S."/>
            <person name="Aguilar-Pontes M.V."/>
            <person name="Robinson A.J."/>
            <person name="Andreopoulos B."/>
            <person name="LaButti K."/>
            <person name="Kuo A."/>
            <person name="Mondo S."/>
            <person name="Riley R."/>
            <person name="Otillar R."/>
            <person name="Haridas S."/>
            <person name="Lipzen A."/>
            <person name="Grimwood J."/>
            <person name="Schmutz J."/>
            <person name="Clum A."/>
            <person name="Reid I.D."/>
            <person name="Moisan M.C."/>
            <person name="Butler G."/>
            <person name="Nguyen T.T.M."/>
            <person name="Dewar K."/>
            <person name="Conant G."/>
            <person name="Drula E."/>
            <person name="Henrissat B."/>
            <person name="Hansel C."/>
            <person name="Singer S."/>
            <person name="Hutchinson M.I."/>
            <person name="de Vries R.P."/>
            <person name="Natvig D.O."/>
            <person name="Powell A.J."/>
            <person name="Tsang A."/>
            <person name="Grigoriev I.V."/>
        </authorList>
    </citation>
    <scope>NUCLEOTIDE SEQUENCE [LARGE SCALE GENOMIC DNA]</scope>
    <source>
        <strain evidence="3 4">ATCC 24622</strain>
    </source>
</reference>
<comment type="caution">
    <text evidence="3">The sequence shown here is derived from an EMBL/GenBank/DDBJ whole genome shotgun (WGS) entry which is preliminary data.</text>
</comment>
<dbReference type="InterPro" id="IPR000719">
    <property type="entry name" value="Prot_kinase_dom"/>
</dbReference>
<sequence length="259" mass="28706">MKCLATLSLLTALGKAVAVPSIPAPDSYNLTLVLGGEGDAQYWELTEENMPPGISSTEFMFTALSNSRRGLDKRGSIECSDSHQSGTADCVSLINALFRDLSGIPTSPRNIRYNNCYAQFSGWQGRGFMTGIVLDRHVSDLRDYYDHKRGPPVDTTTFMRMLVSAVHHLHSHGYAHNDINYRNVLVSAEGLPVLADFDSCKPIGEELTFSRGTDGWNDVPLEEYRTSQIANDLYGVKKIEEWLEGQIREPCRTPISGTI</sequence>
<organism evidence="3 4">
    <name type="scientific">Phialemonium thermophilum</name>
    <dbReference type="NCBI Taxonomy" id="223376"/>
    <lineage>
        <taxon>Eukaryota</taxon>
        <taxon>Fungi</taxon>
        <taxon>Dikarya</taxon>
        <taxon>Ascomycota</taxon>
        <taxon>Pezizomycotina</taxon>
        <taxon>Sordariomycetes</taxon>
        <taxon>Sordariomycetidae</taxon>
        <taxon>Cephalothecales</taxon>
        <taxon>Cephalothecaceae</taxon>
        <taxon>Phialemonium</taxon>
    </lineage>
</organism>